<gene>
    <name evidence="12" type="ORF">QYE76_060887</name>
</gene>
<evidence type="ECO:0000256" key="7">
    <source>
        <dbReference type="RuleBase" id="RU361260"/>
    </source>
</evidence>
<dbReference type="SUPFAM" id="SSF101447">
    <property type="entry name" value="Formin homology 2 domain (FH2 domain)"/>
    <property type="match status" value="1"/>
</dbReference>
<dbReference type="PANTHER" id="PTHR23213:SF386">
    <property type="entry name" value="FORMIN-LIKE PROTEIN 18"/>
    <property type="match status" value="1"/>
</dbReference>
<keyword evidence="3 10" id="KW-0732">Signal</keyword>
<evidence type="ECO:0000256" key="1">
    <source>
        <dbReference type="ARBA" id="ARBA00004167"/>
    </source>
</evidence>
<accession>A0AAD8W705</accession>
<dbReference type="GO" id="GO:0051015">
    <property type="term" value="F:actin filament binding"/>
    <property type="evidence" value="ECO:0007669"/>
    <property type="project" value="InterPro"/>
</dbReference>
<comment type="similarity">
    <text evidence="6">Belongs to the formin-like family. Class-I subfamily.</text>
</comment>
<evidence type="ECO:0000256" key="10">
    <source>
        <dbReference type="SAM" id="SignalP"/>
    </source>
</evidence>
<evidence type="ECO:0000256" key="9">
    <source>
        <dbReference type="SAM" id="Phobius"/>
    </source>
</evidence>
<feature type="domain" description="FH2" evidence="11">
    <location>
        <begin position="522"/>
        <end position="953"/>
    </location>
</feature>
<feature type="region of interest" description="Disordered" evidence="8">
    <location>
        <begin position="350"/>
        <end position="528"/>
    </location>
</feature>
<dbReference type="InterPro" id="IPR042201">
    <property type="entry name" value="FH2_Formin_sf"/>
</dbReference>
<dbReference type="AlphaFoldDB" id="A0AAD8W705"/>
<evidence type="ECO:0000256" key="6">
    <source>
        <dbReference type="ARBA" id="ARBA00025793"/>
    </source>
</evidence>
<keyword evidence="4 9" id="KW-1133">Transmembrane helix</keyword>
<keyword evidence="2 9" id="KW-0812">Transmembrane</keyword>
<dbReference type="Proteomes" id="UP001231189">
    <property type="component" value="Unassembled WGS sequence"/>
</dbReference>
<feature type="compositionally biased region" description="Pro residues" evidence="8">
    <location>
        <begin position="481"/>
        <end position="516"/>
    </location>
</feature>
<dbReference type="InterPro" id="IPR027643">
    <property type="entry name" value="Formin-like_plant"/>
</dbReference>
<dbReference type="EMBL" id="JAUUTY010000004">
    <property type="protein sequence ID" value="KAK1643082.1"/>
    <property type="molecule type" value="Genomic_DNA"/>
</dbReference>
<proteinExistence type="inferred from homology"/>
<evidence type="ECO:0000256" key="3">
    <source>
        <dbReference type="ARBA" id="ARBA00022729"/>
    </source>
</evidence>
<feature type="compositionally biased region" description="Low complexity" evidence="8">
    <location>
        <begin position="991"/>
        <end position="1000"/>
    </location>
</feature>
<evidence type="ECO:0000256" key="8">
    <source>
        <dbReference type="SAM" id="MobiDB-lite"/>
    </source>
</evidence>
<comment type="caution">
    <text evidence="12">The sequence shown here is derived from an EMBL/GenBank/DDBJ whole genome shotgun (WGS) entry which is preliminary data.</text>
</comment>
<feature type="region of interest" description="Disordered" evidence="8">
    <location>
        <begin position="200"/>
        <end position="219"/>
    </location>
</feature>
<dbReference type="Gene3D" id="1.20.58.2220">
    <property type="entry name" value="Formin, FH2 domain"/>
    <property type="match status" value="1"/>
</dbReference>
<feature type="compositionally biased region" description="Basic and acidic residues" evidence="8">
    <location>
        <begin position="209"/>
        <end position="219"/>
    </location>
</feature>
<dbReference type="PANTHER" id="PTHR23213">
    <property type="entry name" value="FORMIN-RELATED"/>
    <property type="match status" value="1"/>
</dbReference>
<dbReference type="PROSITE" id="PS51444">
    <property type="entry name" value="FH2"/>
    <property type="match status" value="1"/>
</dbReference>
<feature type="signal peptide" evidence="10">
    <location>
        <begin position="1"/>
        <end position="27"/>
    </location>
</feature>
<protein>
    <recommendedName>
        <fullName evidence="7">Formin-like protein</fullName>
    </recommendedName>
</protein>
<organism evidence="12 13">
    <name type="scientific">Lolium multiflorum</name>
    <name type="common">Italian ryegrass</name>
    <name type="synonym">Lolium perenne subsp. multiflorum</name>
    <dbReference type="NCBI Taxonomy" id="4521"/>
    <lineage>
        <taxon>Eukaryota</taxon>
        <taxon>Viridiplantae</taxon>
        <taxon>Streptophyta</taxon>
        <taxon>Embryophyta</taxon>
        <taxon>Tracheophyta</taxon>
        <taxon>Spermatophyta</taxon>
        <taxon>Magnoliopsida</taxon>
        <taxon>Liliopsida</taxon>
        <taxon>Poales</taxon>
        <taxon>Poaceae</taxon>
        <taxon>BOP clade</taxon>
        <taxon>Pooideae</taxon>
        <taxon>Poodae</taxon>
        <taxon>Poeae</taxon>
        <taxon>Poeae Chloroplast Group 2 (Poeae type)</taxon>
        <taxon>Loliodinae</taxon>
        <taxon>Loliinae</taxon>
        <taxon>Lolium</taxon>
    </lineage>
</organism>
<feature type="transmembrane region" description="Helical" evidence="9">
    <location>
        <begin position="223"/>
        <end position="243"/>
    </location>
</feature>
<dbReference type="PRINTS" id="PR01217">
    <property type="entry name" value="PRICHEXTENSN"/>
</dbReference>
<dbReference type="InterPro" id="IPR015425">
    <property type="entry name" value="FH2_Formin"/>
</dbReference>
<reference evidence="12" key="1">
    <citation type="submission" date="2023-07" db="EMBL/GenBank/DDBJ databases">
        <title>A chromosome-level genome assembly of Lolium multiflorum.</title>
        <authorList>
            <person name="Chen Y."/>
            <person name="Copetti D."/>
            <person name="Kolliker R."/>
            <person name="Studer B."/>
        </authorList>
    </citation>
    <scope>NUCLEOTIDE SEQUENCE</scope>
    <source>
        <strain evidence="12">02402/16</strain>
        <tissue evidence="12">Leaf</tissue>
    </source>
</reference>
<dbReference type="Pfam" id="PF02181">
    <property type="entry name" value="FH2"/>
    <property type="match status" value="1"/>
</dbReference>
<evidence type="ECO:0000313" key="12">
    <source>
        <dbReference type="EMBL" id="KAK1643082.1"/>
    </source>
</evidence>
<feature type="compositionally biased region" description="Pro residues" evidence="8">
    <location>
        <begin position="366"/>
        <end position="473"/>
    </location>
</feature>
<evidence type="ECO:0000256" key="2">
    <source>
        <dbReference type="ARBA" id="ARBA00022692"/>
    </source>
</evidence>
<comment type="subcellular location">
    <subcellularLocation>
        <location evidence="1">Membrane</location>
        <topology evidence="1">Single-pass membrane protein</topology>
    </subcellularLocation>
</comment>
<evidence type="ECO:0000256" key="5">
    <source>
        <dbReference type="ARBA" id="ARBA00023136"/>
    </source>
</evidence>
<dbReference type="SMART" id="SM00498">
    <property type="entry name" value="FH2"/>
    <property type="match status" value="1"/>
</dbReference>
<dbReference type="GO" id="GO:0045010">
    <property type="term" value="P:actin nucleation"/>
    <property type="evidence" value="ECO:0007669"/>
    <property type="project" value="InterPro"/>
</dbReference>
<dbReference type="GO" id="GO:0016020">
    <property type="term" value="C:membrane"/>
    <property type="evidence" value="ECO:0007669"/>
    <property type="project" value="UniProtKB-SubCell"/>
</dbReference>
<evidence type="ECO:0000259" key="11">
    <source>
        <dbReference type="PROSITE" id="PS51444"/>
    </source>
</evidence>
<feature type="region of interest" description="Disordered" evidence="8">
    <location>
        <begin position="950"/>
        <end position="1000"/>
    </location>
</feature>
<keyword evidence="13" id="KW-1185">Reference proteome</keyword>
<evidence type="ECO:0000313" key="13">
    <source>
        <dbReference type="Proteomes" id="UP001231189"/>
    </source>
</evidence>
<keyword evidence="5 9" id="KW-0472">Membrane</keyword>
<name>A0AAD8W705_LOLMU</name>
<evidence type="ECO:0000256" key="4">
    <source>
        <dbReference type="ARBA" id="ARBA00022989"/>
    </source>
</evidence>
<sequence>MRRPRSKLKLLLSACLISLLLLTPTDCDGLQLVAAIRKNLFWPPAPPHRPLPSKIGDELYTQVEQLWLNRGLDRIILQDVKNQSYHTILFNIISNSYRTNYKFEERMITSLLHEVANTLQDCLSKHNSVLPHGFSGHSQVEEEAGSLLSNSNNLKLPFASKIRYLIEGTSASHFSLSPPAKEEIRSTLFSEAESRPLVTSIKKSSNAEGGKKSKDKDSDSSTVVLGLAVGCVALVALIVYFCACRGDDSASPYDLGRDDKPLLGLTGSSRKSSATPIDVSRLGALSRSSSEIPQSEFAVPIKLHIPQPSAKLKSVGAMSMKEELMERHSRMSCHEITTVAGQPTIPKSLAEKAAGSSATSNVVTPAGPPPPPPPALPGKAPPPPPALTGKAPPPPPAIPGKAPPPPPPAPGAPAPPPPPPGASAPPPPPPPGASAAPPPPPPGASAPPPPPPPGASAPPPPPKPAGPPPPPAPRTGGGSGPGPPPPPPKKGGPPGAGPPPPALPGGPKKGGPPPFKKPGAAAPVAESSKTKLKPFFWDKVNASPNQAMVWDQLKAGSFQFNEEMIETLFGCNAVDKKSTDGKKEPAKEATQLVRILDAKKAQNLSISLKALSVSAADVRTAVTEGHELPSDLIQTLIRWIPTSDEELKLRLYNGEMSQLGPAEQFLKTIIEIPYIFQRLEVLLFMASLPEEAASVKQSFETLEVACQELRHNRLFKKLLEAVLKTGNRMNDGTFRGGAQAFKLDTLLKLADVKGVDGKTTLLHFVVQEIIRSEGIRAVRAAKDQNSSISSVSSTDDLSEDVSDDTEHYKQLGLTVVSNLGEDLQNVRKAAILDADAMTIMVASLGHRLVKANEFLNTSMKSLEEESGFQHKLVQFIEQSQVQVTHLLEEEKRLRLLVRTTVDYFHGSTGKDEGLRLFVIVRDFLVILDRVCREVKEAAAKAAAAIKKEAAAAKAAAAPTAPPTRGRQPSQTSMPRQHLKPAIQGRRGKAHSSSSSSDSDD</sequence>
<feature type="chain" id="PRO_5041943096" description="Formin-like protein" evidence="10">
    <location>
        <begin position="28"/>
        <end position="1000"/>
    </location>
</feature>